<dbReference type="AlphaFoldDB" id="A0AAX6HBV5"/>
<evidence type="ECO:0000313" key="3">
    <source>
        <dbReference type="Proteomes" id="UP001140949"/>
    </source>
</evidence>
<reference evidence="2" key="1">
    <citation type="journal article" date="2023" name="GigaByte">
        <title>Genome assembly of the bearded iris, Iris pallida Lam.</title>
        <authorList>
            <person name="Bruccoleri R.E."/>
            <person name="Oakeley E.J."/>
            <person name="Faust A.M.E."/>
            <person name="Altorfer M."/>
            <person name="Dessus-Babus S."/>
            <person name="Burckhardt D."/>
            <person name="Oertli M."/>
            <person name="Naumann U."/>
            <person name="Petersen F."/>
            <person name="Wong J."/>
        </authorList>
    </citation>
    <scope>NUCLEOTIDE SEQUENCE</scope>
    <source>
        <strain evidence="2">GSM-AAB239-AS_SAM_17_03QT</strain>
    </source>
</reference>
<evidence type="ECO:0000256" key="1">
    <source>
        <dbReference type="SAM" id="MobiDB-lite"/>
    </source>
</evidence>
<name>A0AAX6HBV5_IRIPA</name>
<dbReference type="Proteomes" id="UP001140949">
    <property type="component" value="Unassembled WGS sequence"/>
</dbReference>
<reference evidence="2" key="2">
    <citation type="submission" date="2023-04" db="EMBL/GenBank/DDBJ databases">
        <authorList>
            <person name="Bruccoleri R.E."/>
            <person name="Oakeley E.J."/>
            <person name="Faust A.-M."/>
            <person name="Dessus-Babus S."/>
            <person name="Altorfer M."/>
            <person name="Burckhardt D."/>
            <person name="Oertli M."/>
            <person name="Naumann U."/>
            <person name="Petersen F."/>
            <person name="Wong J."/>
        </authorList>
    </citation>
    <scope>NUCLEOTIDE SEQUENCE</scope>
    <source>
        <strain evidence="2">GSM-AAB239-AS_SAM_17_03QT</strain>
        <tissue evidence="2">Leaf</tissue>
    </source>
</reference>
<feature type="region of interest" description="Disordered" evidence="1">
    <location>
        <begin position="50"/>
        <end position="73"/>
    </location>
</feature>
<comment type="caution">
    <text evidence="2">The sequence shown here is derived from an EMBL/GenBank/DDBJ whole genome shotgun (WGS) entry which is preliminary data.</text>
</comment>
<protein>
    <submittedName>
        <fullName evidence="2">Uncharacterized protein</fullName>
    </submittedName>
</protein>
<accession>A0AAX6HBV5</accession>
<gene>
    <name evidence="2" type="ORF">M6B38_321995</name>
</gene>
<keyword evidence="3" id="KW-1185">Reference proteome</keyword>
<organism evidence="2 3">
    <name type="scientific">Iris pallida</name>
    <name type="common">Sweet iris</name>
    <dbReference type="NCBI Taxonomy" id="29817"/>
    <lineage>
        <taxon>Eukaryota</taxon>
        <taxon>Viridiplantae</taxon>
        <taxon>Streptophyta</taxon>
        <taxon>Embryophyta</taxon>
        <taxon>Tracheophyta</taxon>
        <taxon>Spermatophyta</taxon>
        <taxon>Magnoliopsida</taxon>
        <taxon>Liliopsida</taxon>
        <taxon>Asparagales</taxon>
        <taxon>Iridaceae</taxon>
        <taxon>Iridoideae</taxon>
        <taxon>Irideae</taxon>
        <taxon>Iris</taxon>
    </lineage>
</organism>
<dbReference type="EMBL" id="JANAVB010010997">
    <property type="protein sequence ID" value="KAJ6838061.1"/>
    <property type="molecule type" value="Genomic_DNA"/>
</dbReference>
<evidence type="ECO:0000313" key="2">
    <source>
        <dbReference type="EMBL" id="KAJ6838061.1"/>
    </source>
</evidence>
<proteinExistence type="predicted"/>
<sequence>MMETSGSRSRSGSDWWLLGSVTSWWRRIPTVAVAQATRGWLLESRIATQKSKSQRKKRESSTDLEGCSIFELA</sequence>